<dbReference type="Gene3D" id="2.180.10.10">
    <property type="entry name" value="RHS repeat-associated core"/>
    <property type="match status" value="1"/>
</dbReference>
<evidence type="ECO:0000256" key="1">
    <source>
        <dbReference type="SAM" id="MobiDB-lite"/>
    </source>
</evidence>
<feature type="compositionally biased region" description="Polar residues" evidence="1">
    <location>
        <begin position="287"/>
        <end position="296"/>
    </location>
</feature>
<keyword evidence="3" id="KW-1185">Reference proteome</keyword>
<comment type="caution">
    <text evidence="2">The sequence shown here is derived from an EMBL/GenBank/DDBJ whole genome shotgun (WGS) entry which is preliminary data.</text>
</comment>
<reference evidence="2 3" key="1">
    <citation type="submission" date="2018-03" db="EMBL/GenBank/DDBJ databases">
        <title>Genomic Encyclopedia of Archaeal and Bacterial Type Strains, Phase II (KMG-II): from individual species to whole genera.</title>
        <authorList>
            <person name="Goeker M."/>
        </authorList>
    </citation>
    <scope>NUCLEOTIDE SEQUENCE [LARGE SCALE GENOMIC DNA]</scope>
    <source>
        <strain evidence="2 3">DSM 100214</strain>
    </source>
</reference>
<gene>
    <name evidence="2" type="ORF">CLV62_104139</name>
</gene>
<dbReference type="RefSeq" id="WP_110309834.1">
    <property type="nucleotide sequence ID" value="NZ_QICL01000004.1"/>
</dbReference>
<proteinExistence type="predicted"/>
<organism evidence="2 3">
    <name type="scientific">Dysgonomonas alginatilytica</name>
    <dbReference type="NCBI Taxonomy" id="1605892"/>
    <lineage>
        <taxon>Bacteria</taxon>
        <taxon>Pseudomonadati</taxon>
        <taxon>Bacteroidota</taxon>
        <taxon>Bacteroidia</taxon>
        <taxon>Bacteroidales</taxon>
        <taxon>Dysgonomonadaceae</taxon>
        <taxon>Dysgonomonas</taxon>
    </lineage>
</organism>
<feature type="region of interest" description="Disordered" evidence="1">
    <location>
        <begin position="274"/>
        <end position="296"/>
    </location>
</feature>
<protein>
    <recommendedName>
        <fullName evidence="4">RHS repeat-associated protein</fullName>
    </recommendedName>
</protein>
<dbReference type="OrthoDB" id="1050688at2"/>
<dbReference type="AlphaFoldDB" id="A0A2V3PTQ9"/>
<accession>A0A2V3PTQ9</accession>
<dbReference type="Proteomes" id="UP000247973">
    <property type="component" value="Unassembled WGS sequence"/>
</dbReference>
<evidence type="ECO:0008006" key="4">
    <source>
        <dbReference type="Google" id="ProtNLM"/>
    </source>
</evidence>
<evidence type="ECO:0000313" key="3">
    <source>
        <dbReference type="Proteomes" id="UP000247973"/>
    </source>
</evidence>
<dbReference type="EMBL" id="QICL01000004">
    <property type="protein sequence ID" value="PXV66878.1"/>
    <property type="molecule type" value="Genomic_DNA"/>
</dbReference>
<name>A0A2V3PTQ9_9BACT</name>
<evidence type="ECO:0000313" key="2">
    <source>
        <dbReference type="EMBL" id="PXV66878.1"/>
    </source>
</evidence>
<sequence>MKKLLFTLIFTLIPIYIFCQTVNPFQKLGYDLLVATSSKGEFEEFHDQTDMVEIGSVLFDTKTKQIVKVLDEGQTTIDIPAATAAMSIDPHCERYYWISPYAYAANNPIKFIDPDGRDIYRFDDKSGQFTLAVQNNDKTDQIGKFKYDKKTDTYTLQTNKKGEAKTRMDGIEKGILKDGINFKTENNLVAVGGENQATLSGVQDFIMNFSEMVGVEISGYDLANKGTENISNVHIGKYENNKYDKAYKNYNGQRDYPSVMGNLYEHTDWHTHPSRAAVSDKTRPSEQDLNGKSNTQKYHKQVKKFTILTLGYSPIEY</sequence>